<dbReference type="AlphaFoldDB" id="A0A1B6DFU8"/>
<protein>
    <recommendedName>
        <fullName evidence="2">H15 domain-containing protein</fullName>
    </recommendedName>
</protein>
<gene>
    <name evidence="1" type="ORF">g.67</name>
</gene>
<sequence>MSNQNSLVQEVCAAVKKLRARKGADLEQILAHIQSNTSNQTLNISDVRVAVQKAVKNNLLSVKGGRYVLKGRYKDMSKLQLQCLVISGAKRPGGRGCRKYRSRKTRCNRAESSSCTRLKRILKKLASKKCGSSLKKKRTIRRCK</sequence>
<accession>A0A1B6DFU8</accession>
<name>A0A1B6DFU8_9HEMI</name>
<evidence type="ECO:0008006" key="2">
    <source>
        <dbReference type="Google" id="ProtNLM"/>
    </source>
</evidence>
<dbReference type="SUPFAM" id="SSF46785">
    <property type="entry name" value="Winged helix' DNA-binding domain"/>
    <property type="match status" value="1"/>
</dbReference>
<evidence type="ECO:0000313" key="1">
    <source>
        <dbReference type="EMBL" id="JAS24559.1"/>
    </source>
</evidence>
<reference evidence="1" key="1">
    <citation type="submission" date="2015-12" db="EMBL/GenBank/DDBJ databases">
        <title>De novo transcriptome assembly of four potential Pierce s Disease insect vectors from Arizona vineyards.</title>
        <authorList>
            <person name="Tassone E.E."/>
        </authorList>
    </citation>
    <scope>NUCLEOTIDE SEQUENCE</scope>
</reference>
<dbReference type="InterPro" id="IPR036390">
    <property type="entry name" value="WH_DNA-bd_sf"/>
</dbReference>
<dbReference type="EMBL" id="GEDC01012739">
    <property type="protein sequence ID" value="JAS24559.1"/>
    <property type="molecule type" value="Transcribed_RNA"/>
</dbReference>
<proteinExistence type="predicted"/>
<organism evidence="1">
    <name type="scientific">Clastoptera arizonana</name>
    <name type="common">Arizona spittle bug</name>
    <dbReference type="NCBI Taxonomy" id="38151"/>
    <lineage>
        <taxon>Eukaryota</taxon>
        <taxon>Metazoa</taxon>
        <taxon>Ecdysozoa</taxon>
        <taxon>Arthropoda</taxon>
        <taxon>Hexapoda</taxon>
        <taxon>Insecta</taxon>
        <taxon>Pterygota</taxon>
        <taxon>Neoptera</taxon>
        <taxon>Paraneoptera</taxon>
        <taxon>Hemiptera</taxon>
        <taxon>Auchenorrhyncha</taxon>
        <taxon>Cercopoidea</taxon>
        <taxon>Clastopteridae</taxon>
        <taxon>Clastoptera</taxon>
    </lineage>
</organism>